<evidence type="ECO:0000256" key="3">
    <source>
        <dbReference type="ARBA" id="ARBA00023163"/>
    </source>
</evidence>
<dbReference type="SMART" id="SM00342">
    <property type="entry name" value="HTH_ARAC"/>
    <property type="match status" value="1"/>
</dbReference>
<keyword evidence="3" id="KW-0804">Transcription</keyword>
<dbReference type="PANTHER" id="PTHR43280">
    <property type="entry name" value="ARAC-FAMILY TRANSCRIPTIONAL REGULATOR"/>
    <property type="match status" value="1"/>
</dbReference>
<dbReference type="GO" id="GO:0043565">
    <property type="term" value="F:sequence-specific DNA binding"/>
    <property type="evidence" value="ECO:0007669"/>
    <property type="project" value="InterPro"/>
</dbReference>
<dbReference type="RefSeq" id="WP_043666345.1">
    <property type="nucleotide sequence ID" value="NZ_JSEG01000023.1"/>
</dbReference>
<accession>A0A2S7F7A3</accession>
<gene>
    <name evidence="5" type="ORF">AWN73_17500</name>
</gene>
<protein>
    <submittedName>
        <fullName evidence="5">AraC family transcriptional regulator</fullName>
    </submittedName>
</protein>
<keyword evidence="1" id="KW-0805">Transcription regulation</keyword>
<feature type="domain" description="HTH araC/xylS-type" evidence="4">
    <location>
        <begin position="197"/>
        <end position="295"/>
    </location>
</feature>
<dbReference type="AlphaFoldDB" id="A0A2S7F7A3"/>
<dbReference type="Gene3D" id="1.10.10.60">
    <property type="entry name" value="Homeodomain-like"/>
    <property type="match status" value="2"/>
</dbReference>
<evidence type="ECO:0000256" key="1">
    <source>
        <dbReference type="ARBA" id="ARBA00023015"/>
    </source>
</evidence>
<dbReference type="PROSITE" id="PS01124">
    <property type="entry name" value="HTH_ARAC_FAMILY_2"/>
    <property type="match status" value="1"/>
</dbReference>
<dbReference type="InterPro" id="IPR020449">
    <property type="entry name" value="Tscrpt_reg_AraC-type_HTH"/>
</dbReference>
<comment type="caution">
    <text evidence="5">The sequence shown here is derived from an EMBL/GenBank/DDBJ whole genome shotgun (WGS) entry which is preliminary data.</text>
</comment>
<evidence type="ECO:0000313" key="6">
    <source>
        <dbReference type="Proteomes" id="UP000238081"/>
    </source>
</evidence>
<proteinExistence type="predicted"/>
<dbReference type="PROSITE" id="PS00041">
    <property type="entry name" value="HTH_ARAC_FAMILY_1"/>
    <property type="match status" value="1"/>
</dbReference>
<dbReference type="PRINTS" id="PR00032">
    <property type="entry name" value="HTHARAC"/>
</dbReference>
<organism evidence="5 6">
    <name type="scientific">Clostridium butyricum</name>
    <dbReference type="NCBI Taxonomy" id="1492"/>
    <lineage>
        <taxon>Bacteria</taxon>
        <taxon>Bacillati</taxon>
        <taxon>Bacillota</taxon>
        <taxon>Clostridia</taxon>
        <taxon>Eubacteriales</taxon>
        <taxon>Clostridiaceae</taxon>
        <taxon>Clostridium</taxon>
    </lineage>
</organism>
<evidence type="ECO:0000259" key="4">
    <source>
        <dbReference type="PROSITE" id="PS01124"/>
    </source>
</evidence>
<dbReference type="InterPro" id="IPR009057">
    <property type="entry name" value="Homeodomain-like_sf"/>
</dbReference>
<dbReference type="SUPFAM" id="SSF46689">
    <property type="entry name" value="Homeodomain-like"/>
    <property type="match status" value="2"/>
</dbReference>
<dbReference type="InterPro" id="IPR018060">
    <property type="entry name" value="HTH_AraC"/>
</dbReference>
<dbReference type="SUPFAM" id="SSF51182">
    <property type="entry name" value="RmlC-like cupins"/>
    <property type="match status" value="1"/>
</dbReference>
<evidence type="ECO:0000256" key="2">
    <source>
        <dbReference type="ARBA" id="ARBA00023125"/>
    </source>
</evidence>
<dbReference type="InterPro" id="IPR014710">
    <property type="entry name" value="RmlC-like_jellyroll"/>
</dbReference>
<dbReference type="EMBL" id="LRDH01000130">
    <property type="protein sequence ID" value="PPV12914.1"/>
    <property type="molecule type" value="Genomic_DNA"/>
</dbReference>
<evidence type="ECO:0000313" key="5">
    <source>
        <dbReference type="EMBL" id="PPV12914.1"/>
    </source>
</evidence>
<dbReference type="Pfam" id="PF12833">
    <property type="entry name" value="HTH_18"/>
    <property type="match status" value="1"/>
</dbReference>
<dbReference type="InterPro" id="IPR018062">
    <property type="entry name" value="HTH_AraC-typ_CS"/>
</dbReference>
<sequence length="298" mass="35176">MQVSKIEVNHNLQEIKKHGASDLPIAVYNDDFSLFEEGYIRWHWHKELQISYVLSEKICFYIDGKEIVLEPKNGIMFNANVLHQIKPYNNNCSMFSIVFDSVFISPNNDSLIRKIYVEPILNNSDFKFIILKNEVEWQKQILEYSKYINRIFKLKEYGHELEIKNYLNLIWLTLVRNAGINHENNNEISKYDEDRVKIALKYINSNYSNNISLSDIAKAANISRSECCRSFKRVLKNTPFEYLMEYRILKSSHYLCNTDKSIANIAIDVGFNGISYYGKIFKKYMGCTPSQYRARYRK</sequence>
<dbReference type="PANTHER" id="PTHR43280:SF28">
    <property type="entry name" value="HTH-TYPE TRANSCRIPTIONAL ACTIVATOR RHAS"/>
    <property type="match status" value="1"/>
</dbReference>
<dbReference type="InterPro" id="IPR011051">
    <property type="entry name" value="RmlC_Cupin_sf"/>
</dbReference>
<dbReference type="Proteomes" id="UP000238081">
    <property type="component" value="Unassembled WGS sequence"/>
</dbReference>
<reference evidence="5 6" key="1">
    <citation type="submission" date="2016-01" db="EMBL/GenBank/DDBJ databases">
        <title>Characterization of the Clostridium difficile lineages that are prevalent in Hong Kong and China.</title>
        <authorList>
            <person name="Kwok J.S.-L."/>
            <person name="Lam W.-Y."/>
            <person name="Ip M."/>
            <person name="Chan T.-F."/>
            <person name="Hawkey P.M."/>
            <person name="Tsui S.K.-W."/>
        </authorList>
    </citation>
    <scope>NUCLEOTIDE SEQUENCE [LARGE SCALE GENOMIC DNA]</scope>
    <source>
        <strain evidence="5 6">300064</strain>
    </source>
</reference>
<name>A0A2S7F7A3_CLOBU</name>
<dbReference type="Gene3D" id="2.60.120.10">
    <property type="entry name" value="Jelly Rolls"/>
    <property type="match status" value="1"/>
</dbReference>
<keyword evidence="2" id="KW-0238">DNA-binding</keyword>
<dbReference type="GO" id="GO:0003700">
    <property type="term" value="F:DNA-binding transcription factor activity"/>
    <property type="evidence" value="ECO:0007669"/>
    <property type="project" value="InterPro"/>
</dbReference>